<comment type="caution">
    <text evidence="1">The sequence shown here is derived from an EMBL/GenBank/DDBJ whole genome shotgun (WGS) entry which is preliminary data.</text>
</comment>
<evidence type="ECO:0000313" key="2">
    <source>
        <dbReference type="Proteomes" id="UP001489004"/>
    </source>
</evidence>
<accession>A0AAW1P3Y0</accession>
<keyword evidence="2" id="KW-1185">Reference proteome</keyword>
<dbReference type="EMBL" id="JALJOR010000027">
    <property type="protein sequence ID" value="KAK9802874.1"/>
    <property type="molecule type" value="Genomic_DNA"/>
</dbReference>
<organism evidence="1 2">
    <name type="scientific">[Myrmecia] bisecta</name>
    <dbReference type="NCBI Taxonomy" id="41462"/>
    <lineage>
        <taxon>Eukaryota</taxon>
        <taxon>Viridiplantae</taxon>
        <taxon>Chlorophyta</taxon>
        <taxon>core chlorophytes</taxon>
        <taxon>Trebouxiophyceae</taxon>
        <taxon>Trebouxiales</taxon>
        <taxon>Trebouxiaceae</taxon>
        <taxon>Myrmecia</taxon>
    </lineage>
</organism>
<gene>
    <name evidence="1" type="ORF">WJX72_008991</name>
</gene>
<dbReference type="AlphaFoldDB" id="A0AAW1P3Y0"/>
<evidence type="ECO:0000313" key="1">
    <source>
        <dbReference type="EMBL" id="KAK9802874.1"/>
    </source>
</evidence>
<protein>
    <submittedName>
        <fullName evidence="1">Uncharacterized protein</fullName>
    </submittedName>
</protein>
<proteinExistence type="predicted"/>
<reference evidence="1 2" key="1">
    <citation type="journal article" date="2024" name="Nat. Commun.">
        <title>Phylogenomics reveals the evolutionary origins of lichenization in chlorophyte algae.</title>
        <authorList>
            <person name="Puginier C."/>
            <person name="Libourel C."/>
            <person name="Otte J."/>
            <person name="Skaloud P."/>
            <person name="Haon M."/>
            <person name="Grisel S."/>
            <person name="Petersen M."/>
            <person name="Berrin J.G."/>
            <person name="Delaux P.M."/>
            <person name="Dal Grande F."/>
            <person name="Keller J."/>
        </authorList>
    </citation>
    <scope>NUCLEOTIDE SEQUENCE [LARGE SCALE GENOMIC DNA]</scope>
    <source>
        <strain evidence="1 2">SAG 2043</strain>
    </source>
</reference>
<sequence>MTCWLEAIGLTGKVADSTAVLADRGRADVAAKVSLEAIKQGNPLQQVNITAAMVDRGYLAQAVTCSCAFNIIATQDRQLQLLADLTVVTAQRGYLALLAHTNARMVRMKAADVCARASLALLVNMPQHMNTTRDTTWTMVSEGLSAEAQVIAERVVILGVDANQADAIAQSTCCLVAEPSLVEFVATTNIALVRQGHADKCAAVSRAALAQGEVTAMNTIALKLVSMGHMDVAAQIGLSMLA</sequence>
<name>A0AAW1P3Y0_9CHLO</name>
<dbReference type="Proteomes" id="UP001489004">
    <property type="component" value="Unassembled WGS sequence"/>
</dbReference>